<dbReference type="AlphaFoldDB" id="A0AAW0PLB9"/>
<gene>
    <name evidence="2" type="ORF">WMY93_009747</name>
</gene>
<comment type="caution">
    <text evidence="2">The sequence shown here is derived from an EMBL/GenBank/DDBJ whole genome shotgun (WGS) entry which is preliminary data.</text>
</comment>
<reference evidence="3" key="1">
    <citation type="submission" date="2024-04" db="EMBL/GenBank/DDBJ databases">
        <title>Salinicola lusitanus LLJ914,a marine bacterium isolated from the Okinawa Trough.</title>
        <authorList>
            <person name="Li J."/>
        </authorList>
    </citation>
    <scope>NUCLEOTIDE SEQUENCE [LARGE SCALE GENOMIC DNA]</scope>
</reference>
<evidence type="ECO:0000313" key="3">
    <source>
        <dbReference type="Proteomes" id="UP001460270"/>
    </source>
</evidence>
<evidence type="ECO:0000313" key="2">
    <source>
        <dbReference type="EMBL" id="KAK7922845.1"/>
    </source>
</evidence>
<sequence length="182" mass="19321">MPAPLSSLLPFTGASLLHGAPQLAQNSLHSQDLTVFRCQNNGGLQMRHLRRELASGQVGVHKFIQLQKGPHLAARGPGLCIRCGATRPGHQSLLQSSFFGACVAPFTSPLPEADGLDVATVVTIKTFTGQMDGNPAGCRVQTEQVPEERSEEGAESGTVAPSADQSGDLKKQEKWLNDALIN</sequence>
<evidence type="ECO:0000256" key="1">
    <source>
        <dbReference type="SAM" id="MobiDB-lite"/>
    </source>
</evidence>
<feature type="compositionally biased region" description="Basic and acidic residues" evidence="1">
    <location>
        <begin position="167"/>
        <end position="176"/>
    </location>
</feature>
<keyword evidence="3" id="KW-1185">Reference proteome</keyword>
<proteinExistence type="predicted"/>
<name>A0AAW0PLB9_9GOBI</name>
<dbReference type="Proteomes" id="UP001460270">
    <property type="component" value="Unassembled WGS sequence"/>
</dbReference>
<protein>
    <submittedName>
        <fullName evidence="2">Uncharacterized protein</fullName>
    </submittedName>
</protein>
<dbReference type="EMBL" id="JBBPFD010000006">
    <property type="protein sequence ID" value="KAK7922845.1"/>
    <property type="molecule type" value="Genomic_DNA"/>
</dbReference>
<organism evidence="2 3">
    <name type="scientific">Mugilogobius chulae</name>
    <name type="common">yellowstripe goby</name>
    <dbReference type="NCBI Taxonomy" id="88201"/>
    <lineage>
        <taxon>Eukaryota</taxon>
        <taxon>Metazoa</taxon>
        <taxon>Chordata</taxon>
        <taxon>Craniata</taxon>
        <taxon>Vertebrata</taxon>
        <taxon>Euteleostomi</taxon>
        <taxon>Actinopterygii</taxon>
        <taxon>Neopterygii</taxon>
        <taxon>Teleostei</taxon>
        <taxon>Neoteleostei</taxon>
        <taxon>Acanthomorphata</taxon>
        <taxon>Gobiaria</taxon>
        <taxon>Gobiiformes</taxon>
        <taxon>Gobioidei</taxon>
        <taxon>Gobiidae</taxon>
        <taxon>Gobionellinae</taxon>
        <taxon>Mugilogobius</taxon>
    </lineage>
</organism>
<accession>A0AAW0PLB9</accession>
<feature type="region of interest" description="Disordered" evidence="1">
    <location>
        <begin position="133"/>
        <end position="182"/>
    </location>
</feature>